<evidence type="ECO:0000256" key="4">
    <source>
        <dbReference type="ARBA" id="ARBA00019114"/>
    </source>
</evidence>
<dbReference type="Gene3D" id="1.10.150.870">
    <property type="match status" value="1"/>
</dbReference>
<dbReference type="InterPro" id="IPR004365">
    <property type="entry name" value="NA-bd_OB_tRNA"/>
</dbReference>
<evidence type="ECO:0000256" key="5">
    <source>
        <dbReference type="ARBA" id="ARBA00022679"/>
    </source>
</evidence>
<evidence type="ECO:0000313" key="13">
    <source>
        <dbReference type="EMBL" id="KRN76745.1"/>
    </source>
</evidence>
<dbReference type="CDD" id="cd04485">
    <property type="entry name" value="DnaE_OBF"/>
    <property type="match status" value="1"/>
</dbReference>
<dbReference type="Gene3D" id="1.10.10.1600">
    <property type="entry name" value="Bacterial DNA polymerase III alpha subunit, thumb domain"/>
    <property type="match status" value="1"/>
</dbReference>
<dbReference type="EMBL" id="JQCD01000024">
    <property type="protein sequence ID" value="KRN76745.1"/>
    <property type="molecule type" value="Genomic_DNA"/>
</dbReference>
<gene>
    <name evidence="13" type="ORF">IV67_GL000250</name>
</gene>
<evidence type="ECO:0000256" key="7">
    <source>
        <dbReference type="ARBA" id="ARBA00022705"/>
    </source>
</evidence>
<dbReference type="NCBIfam" id="TIGR00594">
    <property type="entry name" value="polc"/>
    <property type="match status" value="1"/>
</dbReference>
<dbReference type="InterPro" id="IPR029460">
    <property type="entry name" value="DNAPol_HHH"/>
</dbReference>
<dbReference type="SUPFAM" id="SSF50249">
    <property type="entry name" value="Nucleic acid-binding proteins"/>
    <property type="match status" value="1"/>
</dbReference>
<dbReference type="PANTHER" id="PTHR32294">
    <property type="entry name" value="DNA POLYMERASE III SUBUNIT ALPHA"/>
    <property type="match status" value="1"/>
</dbReference>
<comment type="similarity">
    <text evidence="2">Belongs to the DNA polymerase type-C family. DnaE subfamily.</text>
</comment>
<evidence type="ECO:0000256" key="2">
    <source>
        <dbReference type="ARBA" id="ARBA00009496"/>
    </source>
</evidence>
<reference evidence="13 14" key="1">
    <citation type="journal article" date="2015" name="Genome Announc.">
        <title>Expanding the biotechnology potential of lactobacilli through comparative genomics of 213 strains and associated genera.</title>
        <authorList>
            <person name="Sun Z."/>
            <person name="Harris H.M."/>
            <person name="McCann A."/>
            <person name="Guo C."/>
            <person name="Argimon S."/>
            <person name="Zhang W."/>
            <person name="Yang X."/>
            <person name="Jeffery I.B."/>
            <person name="Cooney J.C."/>
            <person name="Kagawa T.F."/>
            <person name="Liu W."/>
            <person name="Song Y."/>
            <person name="Salvetti E."/>
            <person name="Wrobel A."/>
            <person name="Rasinkangas P."/>
            <person name="Parkhill J."/>
            <person name="Rea M.C."/>
            <person name="O'Sullivan O."/>
            <person name="Ritari J."/>
            <person name="Douillard F.P."/>
            <person name="Paul Ross R."/>
            <person name="Yang R."/>
            <person name="Briner A.E."/>
            <person name="Felis G.E."/>
            <person name="de Vos W.M."/>
            <person name="Barrangou R."/>
            <person name="Klaenhammer T.R."/>
            <person name="Caufield P.W."/>
            <person name="Cui Y."/>
            <person name="Zhang H."/>
            <person name="O'Toole P.W."/>
        </authorList>
    </citation>
    <scope>NUCLEOTIDE SEQUENCE [LARGE SCALE GENOMIC DNA]</scope>
    <source>
        <strain evidence="13 14">DSM 20014</strain>
    </source>
</reference>
<evidence type="ECO:0000256" key="9">
    <source>
        <dbReference type="ARBA" id="ARBA00025611"/>
    </source>
</evidence>
<evidence type="ECO:0000259" key="12">
    <source>
        <dbReference type="SMART" id="SM00481"/>
    </source>
</evidence>
<comment type="caution">
    <text evidence="13">The sequence shown here is derived from an EMBL/GenBank/DDBJ whole genome shotgun (WGS) entry which is preliminary data.</text>
</comment>
<dbReference type="SMART" id="SM00481">
    <property type="entry name" value="POLIIIAc"/>
    <property type="match status" value="1"/>
</dbReference>
<comment type="subcellular location">
    <subcellularLocation>
        <location evidence="1">Cytoplasm</location>
    </subcellularLocation>
</comment>
<dbReference type="GO" id="GO:0003676">
    <property type="term" value="F:nucleic acid binding"/>
    <property type="evidence" value="ECO:0007669"/>
    <property type="project" value="InterPro"/>
</dbReference>
<dbReference type="GO" id="GO:0005737">
    <property type="term" value="C:cytoplasm"/>
    <property type="evidence" value="ECO:0007669"/>
    <property type="project" value="UniProtKB-SubCell"/>
</dbReference>
<protein>
    <recommendedName>
        <fullName evidence="4">DNA polymerase III subunit alpha</fullName>
        <ecNumber evidence="3">2.7.7.7</ecNumber>
    </recommendedName>
</protein>
<sequence length="1112" mass="123505">MVPLKIRTAFTLLKSPTLPATLVADAKQKGYQALALTDDNTLYGMDNFYQAAKKNDVKPILGLTANLMGTDIAQIFPLVLLVENQQGYQNLLAISSRLMTEEQAPRLADIADLLTGLYVIFPTVSELSVLLSSSKSSAEALLQKVRAIVAEDHLFLGVTPIMASERIAELKTLAERFMAPLIALGEVDYCQPQDGFAMQVIEKIGLGETIQNIGQAHTHTAENYLPKPDDWTLAFEQAGLGDAVAMTDWLADHSQFEMAPQENNLPKINLPADTSAKDYLKALAQQGLTERLSDVDSRYQTRLDYELGVIDELGFDNYFLIVWDVMNYMHQEHIRTGPGRGSAAGSLVAYALHITDVDPIAYDLLFERFLNPQRAQMPDIDIDIPDNRREQVLDYLHQKYGHTQVAQIITFSTMSAKAVIRDVARVFGLTPTQIDQLSKTIPRQLNLTLQTAYDESQSFRNALFDLPVDGELLFETAKRLEGLPRNASLHAAGVVLSATPIQETMPVQLGEDGRLVTQLPKGPVEALGLLKMDFLALSNLNILDTALREVAKQDPDFHIETIDLNDVQMLTAFQKGATNGVFQFESAGMKNMLRQMHPDSFEDIVAANALFRPGPSQNIGHFIARKHGQEQPTVLDESIADILAPTYGIIVYQEQVMRVAERFAGFTLGEADLLRRAMSKKDAGKLANIKTDFIAGAVANGHTEALAQEVYGYIETFAQYGFNRSHAVAYSKLAVQLAYVKVHYPLAFYKAVLNDAIADKAKVSAYISEARAAGVQVLGPSINQSWQGYSVNKQGQLQMGLASILGLRRDFRTEVLENRKNNGRFKDLTQFIGSLSNKYRKIEQLEPLVYVGAFDEFNDNRRALVESLQSYLDAVGLAGESMSMFDTLEPKIREVSDYSTDERLNYEHDYLGVYLSGHPIEAYLGQEHTDIANLASGMNNVVLIGYIQNVKVIRTKKGDQMAFVDVMDLTGDISLTVFPRLYQQVQTDLEKGNTLRIRGNVEGQRGRDGIQVLAEQIQKAPMAQSVAKSDKQAVPKGRWFLRIPAELDTAEMMRRLQPVLQTHHGVNPVLVIEAASNKKIALAEQQYLSYDLETTQALTEILGQNNVVFQTN</sequence>
<evidence type="ECO:0000256" key="10">
    <source>
        <dbReference type="ARBA" id="ARBA00026073"/>
    </source>
</evidence>
<dbReference type="InterPro" id="IPR012340">
    <property type="entry name" value="NA-bd_OB-fold"/>
</dbReference>
<dbReference type="InterPro" id="IPR011708">
    <property type="entry name" value="DNA_pol3_alpha_NTPase_dom"/>
</dbReference>
<dbReference type="AlphaFoldDB" id="A0A0R2JHC1"/>
<evidence type="ECO:0000256" key="1">
    <source>
        <dbReference type="ARBA" id="ARBA00004496"/>
    </source>
</evidence>
<evidence type="ECO:0000256" key="8">
    <source>
        <dbReference type="ARBA" id="ARBA00022932"/>
    </source>
</evidence>
<comment type="function">
    <text evidence="9">DNA polymerase III is a complex, multichain enzyme responsible for most of the replicative synthesis in bacteria. This DNA polymerase also exhibits 3' to 5' exonuclease activity. The alpha chain is the DNA polymerase.</text>
</comment>
<dbReference type="Pfam" id="PF01336">
    <property type="entry name" value="tRNA_anti-codon"/>
    <property type="match status" value="1"/>
</dbReference>
<comment type="catalytic activity">
    <reaction evidence="11">
        <text>DNA(n) + a 2'-deoxyribonucleoside 5'-triphosphate = DNA(n+1) + diphosphate</text>
        <dbReference type="Rhea" id="RHEA:22508"/>
        <dbReference type="Rhea" id="RHEA-COMP:17339"/>
        <dbReference type="Rhea" id="RHEA-COMP:17340"/>
        <dbReference type="ChEBI" id="CHEBI:33019"/>
        <dbReference type="ChEBI" id="CHEBI:61560"/>
        <dbReference type="ChEBI" id="CHEBI:173112"/>
        <dbReference type="EC" id="2.7.7.7"/>
    </reaction>
</comment>
<dbReference type="InterPro" id="IPR004013">
    <property type="entry name" value="PHP_dom"/>
</dbReference>
<dbReference type="EC" id="2.7.7.7" evidence="3"/>
<name>A0A0R2JHC1_9LACO</name>
<dbReference type="SUPFAM" id="SSF89550">
    <property type="entry name" value="PHP domain-like"/>
    <property type="match status" value="1"/>
</dbReference>
<dbReference type="Gene3D" id="3.20.20.140">
    <property type="entry name" value="Metal-dependent hydrolases"/>
    <property type="match status" value="1"/>
</dbReference>
<keyword evidence="8" id="KW-0239">DNA-directed DNA polymerase</keyword>
<dbReference type="Gene3D" id="2.40.50.140">
    <property type="entry name" value="Nucleic acid-binding proteins"/>
    <property type="match status" value="1"/>
</dbReference>
<dbReference type="Proteomes" id="UP000051673">
    <property type="component" value="Unassembled WGS sequence"/>
</dbReference>
<keyword evidence="6" id="KW-0548">Nucleotidyltransferase</keyword>
<evidence type="ECO:0000256" key="3">
    <source>
        <dbReference type="ARBA" id="ARBA00012417"/>
    </source>
</evidence>
<dbReference type="InterPro" id="IPR040982">
    <property type="entry name" value="DNA_pol3_finger"/>
</dbReference>
<keyword evidence="5" id="KW-0808">Transferase</keyword>
<organism evidence="13 14">
    <name type="scientific">Weissella minor</name>
    <dbReference type="NCBI Taxonomy" id="1620"/>
    <lineage>
        <taxon>Bacteria</taxon>
        <taxon>Bacillati</taxon>
        <taxon>Bacillota</taxon>
        <taxon>Bacilli</taxon>
        <taxon>Lactobacillales</taxon>
        <taxon>Lactobacillaceae</taxon>
        <taxon>Weissella</taxon>
    </lineage>
</organism>
<feature type="domain" description="Polymerase/histidinol phosphatase N-terminal" evidence="12">
    <location>
        <begin position="2"/>
        <end position="69"/>
    </location>
</feature>
<comment type="subunit">
    <text evidence="10">DNA polymerase III contains a core (composed of alpha, epsilon and theta chains) that associates with a tau subunit. This core dimerizes to form the POLIII' complex. PolIII' associates with the gamma complex (composed of gamma, delta, delta', psi and chi chains) and with the beta chain to form the complete DNA polymerase III complex.</text>
</comment>
<evidence type="ECO:0000313" key="14">
    <source>
        <dbReference type="Proteomes" id="UP000051673"/>
    </source>
</evidence>
<dbReference type="Pfam" id="PF17657">
    <property type="entry name" value="DNA_pol3_finger"/>
    <property type="match status" value="1"/>
</dbReference>
<dbReference type="InterPro" id="IPR003141">
    <property type="entry name" value="Pol/His_phosphatase_N"/>
</dbReference>
<accession>A0A0R2JHC1</accession>
<evidence type="ECO:0000256" key="11">
    <source>
        <dbReference type="ARBA" id="ARBA00049244"/>
    </source>
</evidence>
<dbReference type="OrthoDB" id="9803237at2"/>
<dbReference type="Pfam" id="PF07733">
    <property type="entry name" value="DNA_pol3_alpha"/>
    <property type="match status" value="1"/>
</dbReference>
<dbReference type="PANTHER" id="PTHR32294:SF0">
    <property type="entry name" value="DNA POLYMERASE III SUBUNIT ALPHA"/>
    <property type="match status" value="1"/>
</dbReference>
<dbReference type="GO" id="GO:0003887">
    <property type="term" value="F:DNA-directed DNA polymerase activity"/>
    <property type="evidence" value="ECO:0007669"/>
    <property type="project" value="UniProtKB-KW"/>
</dbReference>
<dbReference type="STRING" id="1620.IV67_GL000250"/>
<dbReference type="InterPro" id="IPR016195">
    <property type="entry name" value="Pol/histidinol_Pase-like"/>
</dbReference>
<dbReference type="GO" id="GO:0008408">
    <property type="term" value="F:3'-5' exonuclease activity"/>
    <property type="evidence" value="ECO:0007669"/>
    <property type="project" value="InterPro"/>
</dbReference>
<dbReference type="Pfam" id="PF14579">
    <property type="entry name" value="HHH_6"/>
    <property type="match status" value="1"/>
</dbReference>
<dbReference type="PATRIC" id="fig|1620.3.peg.255"/>
<dbReference type="InterPro" id="IPR004805">
    <property type="entry name" value="DnaE2/DnaE/PolC"/>
</dbReference>
<keyword evidence="14" id="KW-1185">Reference proteome</keyword>
<dbReference type="GO" id="GO:0006260">
    <property type="term" value="P:DNA replication"/>
    <property type="evidence" value="ECO:0007669"/>
    <property type="project" value="UniProtKB-KW"/>
</dbReference>
<keyword evidence="7" id="KW-0235">DNA replication</keyword>
<dbReference type="InterPro" id="IPR041931">
    <property type="entry name" value="DNA_pol3_alpha_thumb_dom"/>
</dbReference>
<proteinExistence type="inferred from homology"/>
<evidence type="ECO:0000256" key="6">
    <source>
        <dbReference type="ARBA" id="ARBA00022695"/>
    </source>
</evidence>
<dbReference type="CDD" id="cd07431">
    <property type="entry name" value="PHP_PolIIIA"/>
    <property type="match status" value="1"/>
</dbReference>
<dbReference type="Pfam" id="PF02811">
    <property type="entry name" value="PHP"/>
    <property type="match status" value="1"/>
</dbReference>
<dbReference type="RefSeq" id="WP_057787396.1">
    <property type="nucleotide sequence ID" value="NZ_JQCD01000024.1"/>
</dbReference>